<evidence type="ECO:0000313" key="1">
    <source>
        <dbReference type="EMBL" id="BCZ86757.1"/>
    </source>
</evidence>
<reference evidence="1" key="1">
    <citation type="submission" date="2021-07" db="EMBL/GenBank/DDBJ databases">
        <title>Complete genome sequences of four Thermus thermophilus strains isolated from Arima Hot Spring in Japan.</title>
        <authorList>
            <person name="Tomariguchi N."/>
            <person name="Ueno Y."/>
            <person name="Miyazaki K."/>
        </authorList>
    </citation>
    <scope>NUCLEOTIDE SEQUENCE</scope>
    <source>
        <strain evidence="1">AA1-1</strain>
    </source>
</reference>
<dbReference type="Proteomes" id="UP000825379">
    <property type="component" value="Chromosome"/>
</dbReference>
<name>A0AAD1KU91_THETH</name>
<dbReference type="EMBL" id="AP024926">
    <property type="protein sequence ID" value="BCZ86757.1"/>
    <property type="molecule type" value="Genomic_DNA"/>
</dbReference>
<proteinExistence type="predicted"/>
<dbReference type="AlphaFoldDB" id="A0AAD1KU91"/>
<organism evidence="1 2">
    <name type="scientific">Thermus thermophilus</name>
    <dbReference type="NCBI Taxonomy" id="274"/>
    <lineage>
        <taxon>Bacteria</taxon>
        <taxon>Thermotogati</taxon>
        <taxon>Deinococcota</taxon>
        <taxon>Deinococci</taxon>
        <taxon>Thermales</taxon>
        <taxon>Thermaceae</taxon>
        <taxon>Thermus</taxon>
    </lineage>
</organism>
<accession>A0AAD1KU91</accession>
<protein>
    <submittedName>
        <fullName evidence="1">Uncharacterized protein</fullName>
    </submittedName>
</protein>
<gene>
    <name evidence="1" type="ORF">TthAA11_09390</name>
</gene>
<sequence>MGNRRAKRAYDERMKRLPETAYDLEAAYLQGLLPPKAREAYERMAWALDVPLEELPQTLARLGLPQKGWILTLGLVGWRDGMVPPGAEVLAEEGLLDLERRTLTRKGRVVHDALEAVVWAVATRGAEGRGGRFKAPRTPRG</sequence>
<evidence type="ECO:0000313" key="2">
    <source>
        <dbReference type="Proteomes" id="UP000825379"/>
    </source>
</evidence>